<organism evidence="3 4">
    <name type="scientific">Eudromia elegans</name>
    <name type="common">Elegant crested-tinamou</name>
    <dbReference type="NCBI Taxonomy" id="8805"/>
    <lineage>
        <taxon>Eukaryota</taxon>
        <taxon>Metazoa</taxon>
        <taxon>Chordata</taxon>
        <taxon>Craniata</taxon>
        <taxon>Vertebrata</taxon>
        <taxon>Euteleostomi</taxon>
        <taxon>Archelosauria</taxon>
        <taxon>Archosauria</taxon>
        <taxon>Dinosauria</taxon>
        <taxon>Saurischia</taxon>
        <taxon>Theropoda</taxon>
        <taxon>Coelurosauria</taxon>
        <taxon>Aves</taxon>
        <taxon>Palaeognathae</taxon>
        <taxon>Tinamiformes</taxon>
        <taxon>Tinamidae</taxon>
        <taxon>Eudromia</taxon>
    </lineage>
</organism>
<dbReference type="OrthoDB" id="1884734at2759"/>
<feature type="transmembrane region" description="Helical" evidence="1">
    <location>
        <begin position="45"/>
        <end position="67"/>
    </location>
</feature>
<dbReference type="EMBL" id="VZSX01000640">
    <property type="protein sequence ID" value="NXA44227.1"/>
    <property type="molecule type" value="Genomic_DNA"/>
</dbReference>
<dbReference type="InterPro" id="IPR045206">
    <property type="entry name" value="Maestro_heat-like_prot"/>
</dbReference>
<evidence type="ECO:0000256" key="1">
    <source>
        <dbReference type="SAM" id="Phobius"/>
    </source>
</evidence>
<feature type="domain" description="MROH2B-like N-terminal HEAT-repeats" evidence="2">
    <location>
        <begin position="1"/>
        <end position="81"/>
    </location>
</feature>
<keyword evidence="1" id="KW-0472">Membrane</keyword>
<dbReference type="AlphaFoldDB" id="A0A7K7VSP7"/>
<dbReference type="Proteomes" id="UP000533954">
    <property type="component" value="Unassembled WGS sequence"/>
</dbReference>
<gene>
    <name evidence="3" type="primary">Mroh1</name>
    <name evidence="3" type="ORF">EUDELE_R06608</name>
</gene>
<accession>A0A7K7VSP7</accession>
<sequence>QQAASSALVAVGRRFVNCAMEELLGKFQPGVLPHYYVVRTLADLAAANVFGMVPFLNSVLGTMLPMLGMAKADPMKSVFCY</sequence>
<feature type="non-terminal residue" evidence="3">
    <location>
        <position position="1"/>
    </location>
</feature>
<feature type="non-terminal residue" evidence="3">
    <location>
        <position position="81"/>
    </location>
</feature>
<proteinExistence type="predicted"/>
<name>A0A7K7VSP7_EUDEL</name>
<evidence type="ECO:0000313" key="4">
    <source>
        <dbReference type="Proteomes" id="UP000533954"/>
    </source>
</evidence>
<dbReference type="Pfam" id="PF23221">
    <property type="entry name" value="HEAT_MROH2B_1st"/>
    <property type="match status" value="1"/>
</dbReference>
<comment type="caution">
    <text evidence="3">The sequence shown here is derived from an EMBL/GenBank/DDBJ whole genome shotgun (WGS) entry which is preliminary data.</text>
</comment>
<evidence type="ECO:0000313" key="3">
    <source>
        <dbReference type="EMBL" id="NXA44227.1"/>
    </source>
</evidence>
<dbReference type="InterPro" id="IPR056282">
    <property type="entry name" value="MROH2B-like_N_HEAT"/>
</dbReference>
<keyword evidence="4" id="KW-1185">Reference proteome</keyword>
<protein>
    <submittedName>
        <fullName evidence="3">MROH1 protein</fullName>
    </submittedName>
</protein>
<dbReference type="PANTHER" id="PTHR23120">
    <property type="entry name" value="MAESTRO-RELATED HEAT DOMAIN-CONTAINING"/>
    <property type="match status" value="1"/>
</dbReference>
<dbReference type="GO" id="GO:0005737">
    <property type="term" value="C:cytoplasm"/>
    <property type="evidence" value="ECO:0007669"/>
    <property type="project" value="TreeGrafter"/>
</dbReference>
<reference evidence="3 4" key="1">
    <citation type="submission" date="2019-09" db="EMBL/GenBank/DDBJ databases">
        <title>Bird 10,000 Genomes (B10K) Project - Family phase.</title>
        <authorList>
            <person name="Zhang G."/>
        </authorList>
    </citation>
    <scope>NUCLEOTIDE SEQUENCE [LARGE SCALE GENOMIC DNA]</scope>
    <source>
        <strain evidence="3">B10K-LSUMZ-16893</strain>
    </source>
</reference>
<keyword evidence="1" id="KW-0812">Transmembrane</keyword>
<keyword evidence="1" id="KW-1133">Transmembrane helix</keyword>
<evidence type="ECO:0000259" key="2">
    <source>
        <dbReference type="Pfam" id="PF23221"/>
    </source>
</evidence>
<dbReference type="PANTHER" id="PTHR23120:SF0">
    <property type="entry name" value="MAESTRO HEAT-LIKE REPEAT FAMILY MEMBER 1"/>
    <property type="match status" value="1"/>
</dbReference>